<dbReference type="InterPro" id="IPR009214">
    <property type="entry name" value="DUF1129"/>
</dbReference>
<dbReference type="Gene3D" id="1.10.1900.10">
    <property type="entry name" value="c-terminal domain of poly(a) binding protein"/>
    <property type="match status" value="1"/>
</dbReference>
<name>A0ABX8FC22_9BACI</name>
<dbReference type="PANTHER" id="PTHR41307">
    <property type="entry name" value="MEMBRANE PROTEIN-RELATED"/>
    <property type="match status" value="1"/>
</dbReference>
<keyword evidence="3" id="KW-1185">Reference proteome</keyword>
<feature type="transmembrane region" description="Helical" evidence="1">
    <location>
        <begin position="92"/>
        <end position="120"/>
    </location>
</feature>
<evidence type="ECO:0000256" key="1">
    <source>
        <dbReference type="SAM" id="Phobius"/>
    </source>
</evidence>
<gene>
    <name evidence="2" type="ORF">J1899_01550</name>
</gene>
<dbReference type="EMBL" id="CP071709">
    <property type="protein sequence ID" value="QVY61846.1"/>
    <property type="molecule type" value="Genomic_DNA"/>
</dbReference>
<keyword evidence="1" id="KW-1133">Transmembrane helix</keyword>
<feature type="transmembrane region" description="Helical" evidence="1">
    <location>
        <begin position="201"/>
        <end position="217"/>
    </location>
</feature>
<dbReference type="Proteomes" id="UP000679247">
    <property type="component" value="Chromosome"/>
</dbReference>
<protein>
    <submittedName>
        <fullName evidence="2">DUF1129 family protein</fullName>
    </submittedName>
</protein>
<dbReference type="Pfam" id="PF06570">
    <property type="entry name" value="DUF1129"/>
    <property type="match status" value="1"/>
</dbReference>
<proteinExistence type="predicted"/>
<dbReference type="RefSeq" id="WP_214477061.1">
    <property type="nucleotide sequence ID" value="NZ_CP071709.1"/>
</dbReference>
<keyword evidence="1" id="KW-0812">Transmembrane</keyword>
<keyword evidence="1" id="KW-0472">Membrane</keyword>
<dbReference type="PANTHER" id="PTHR41307:SF1">
    <property type="entry name" value="MEMBRANE PROTEIN"/>
    <property type="match status" value="1"/>
</dbReference>
<accession>A0ABX8FC22</accession>
<feature type="transmembrane region" description="Helical" evidence="1">
    <location>
        <begin position="126"/>
        <end position="148"/>
    </location>
</feature>
<dbReference type="SUPFAM" id="SSF158560">
    <property type="entry name" value="BH3980-like"/>
    <property type="match status" value="1"/>
</dbReference>
<reference evidence="2 3" key="1">
    <citation type="submission" date="2021-03" db="EMBL/GenBank/DDBJ databases">
        <title>The first data on the complete genome of the tetrodotoxin-producing bacterium.</title>
        <authorList>
            <person name="Melnikova D.I."/>
            <person name="Nijland R."/>
            <person name="Magarlamov T.Y."/>
        </authorList>
    </citation>
    <scope>NUCLEOTIDE SEQUENCE [LARGE SCALE GENOMIC DNA]</scope>
    <source>
        <strain evidence="2 3">1839</strain>
    </source>
</reference>
<evidence type="ECO:0000313" key="2">
    <source>
        <dbReference type="EMBL" id="QVY61846.1"/>
    </source>
</evidence>
<feature type="transmembrane region" description="Helical" evidence="1">
    <location>
        <begin position="168"/>
        <end position="189"/>
    </location>
</feature>
<sequence>MNAKELIRLNNQKRQHLTKENEEYYENMLVYIRTSLSVSEQQSEELLLELLDHLVDAQNAGKSAKDVFGEDPAAYCKEMIKQLPKEPSKRSAFFIGFLLLQLAGIFAVINGIGDIIIHYVKDRDQTLYIGTAIVSFFIIAAIISLDVILIFKWLQNSIYKASTKIKDFFLLFSLSTISLLGIFFLPKWIPSFGHPIESGGFVYLIVGIVLLICLKVADRKYHITK</sequence>
<evidence type="ECO:0000313" key="3">
    <source>
        <dbReference type="Proteomes" id="UP000679247"/>
    </source>
</evidence>
<organism evidence="2 3">
    <name type="scientific">Cytobacillus gottheilii</name>
    <dbReference type="NCBI Taxonomy" id="859144"/>
    <lineage>
        <taxon>Bacteria</taxon>
        <taxon>Bacillati</taxon>
        <taxon>Bacillota</taxon>
        <taxon>Bacilli</taxon>
        <taxon>Bacillales</taxon>
        <taxon>Bacillaceae</taxon>
        <taxon>Cytobacillus</taxon>
    </lineage>
</organism>